<comment type="caution">
    <text evidence="3">The sequence shown here is derived from an EMBL/GenBank/DDBJ whole genome shotgun (WGS) entry which is preliminary data.</text>
</comment>
<accession>A0A7K4JSF1</accession>
<evidence type="ECO:0000313" key="3">
    <source>
        <dbReference type="EMBL" id="NWH68271.1"/>
    </source>
</evidence>
<dbReference type="SMART" id="SM00741">
    <property type="entry name" value="SapB"/>
    <property type="match status" value="1"/>
</dbReference>
<dbReference type="SUPFAM" id="SSF47862">
    <property type="entry name" value="Saposin"/>
    <property type="match status" value="1"/>
</dbReference>
<reference evidence="3 4" key="1">
    <citation type="submission" date="2019-09" db="EMBL/GenBank/DDBJ databases">
        <title>Bird 10,000 Genomes (B10K) Project - Family phase.</title>
        <authorList>
            <person name="Zhang G."/>
        </authorList>
    </citation>
    <scope>NUCLEOTIDE SEQUENCE [LARGE SCALE GENOMIC DNA]</scope>
    <source>
        <strain evidence="3">B10K-CU-031-07</strain>
        <tissue evidence="3">Muscle</tissue>
    </source>
</reference>
<dbReference type="Gene3D" id="1.10.225.10">
    <property type="entry name" value="Saposin-like"/>
    <property type="match status" value="1"/>
</dbReference>
<evidence type="ECO:0000259" key="2">
    <source>
        <dbReference type="PROSITE" id="PS50015"/>
    </source>
</evidence>
<proteinExistence type="predicted"/>
<dbReference type="GO" id="GO:0061844">
    <property type="term" value="P:antimicrobial humoral immune response mediated by antimicrobial peptide"/>
    <property type="evidence" value="ECO:0007669"/>
    <property type="project" value="TreeGrafter"/>
</dbReference>
<sequence>DAAVPGGKKKCSMCTKILKRMKALAGDDPDEEAVAAALDKGCRPLGKLLRRFCKWLGKKMREKISSVLQDGDEPRAACATLGFCKA</sequence>
<gene>
    <name evidence="3" type="primary">Nkl</name>
    <name evidence="3" type="ORF">GEOCAL_R11482</name>
</gene>
<keyword evidence="1" id="KW-1015">Disulfide bond</keyword>
<keyword evidence="4" id="KW-1185">Reference proteome</keyword>
<dbReference type="PROSITE" id="PS50015">
    <property type="entry name" value="SAP_B"/>
    <property type="match status" value="1"/>
</dbReference>
<dbReference type="InterPro" id="IPR038847">
    <property type="entry name" value="Granulysin-like"/>
</dbReference>
<dbReference type="PANTHER" id="PTHR15541">
    <property type="entry name" value="GRANULYSIN RELATED"/>
    <property type="match status" value="1"/>
</dbReference>
<feature type="domain" description="Saposin B-type" evidence="2">
    <location>
        <begin position="7"/>
        <end position="86"/>
    </location>
</feature>
<dbReference type="PANTHER" id="PTHR15541:SF2">
    <property type="entry name" value="GRANULYSIN"/>
    <property type="match status" value="1"/>
</dbReference>
<dbReference type="GO" id="GO:0044194">
    <property type="term" value="C:cytolytic granule"/>
    <property type="evidence" value="ECO:0007669"/>
    <property type="project" value="TreeGrafter"/>
</dbReference>
<dbReference type="InterPro" id="IPR011001">
    <property type="entry name" value="Saposin-like"/>
</dbReference>
<dbReference type="Proteomes" id="UP000531151">
    <property type="component" value="Unassembled WGS sequence"/>
</dbReference>
<dbReference type="GO" id="GO:0031640">
    <property type="term" value="P:killing of cells of another organism"/>
    <property type="evidence" value="ECO:0007669"/>
    <property type="project" value="TreeGrafter"/>
</dbReference>
<protein>
    <submittedName>
        <fullName evidence="3">NKL protein</fullName>
    </submittedName>
</protein>
<organism evidence="3 4">
    <name type="scientific">Geococcyx californianus</name>
    <name type="common">Greater roadrunner</name>
    <name type="synonym">Saurothera californiana</name>
    <dbReference type="NCBI Taxonomy" id="8947"/>
    <lineage>
        <taxon>Eukaryota</taxon>
        <taxon>Metazoa</taxon>
        <taxon>Chordata</taxon>
        <taxon>Craniata</taxon>
        <taxon>Vertebrata</taxon>
        <taxon>Euteleostomi</taxon>
        <taxon>Archelosauria</taxon>
        <taxon>Archosauria</taxon>
        <taxon>Dinosauria</taxon>
        <taxon>Saurischia</taxon>
        <taxon>Theropoda</taxon>
        <taxon>Coelurosauria</taxon>
        <taxon>Aves</taxon>
        <taxon>Neognathae</taxon>
        <taxon>Neoaves</taxon>
        <taxon>Otidimorphae</taxon>
        <taxon>Cuculiformes</taxon>
        <taxon>Neomorphidae</taxon>
        <taxon>Geococcyx</taxon>
    </lineage>
</organism>
<dbReference type="GO" id="GO:0042742">
    <property type="term" value="P:defense response to bacterium"/>
    <property type="evidence" value="ECO:0007669"/>
    <property type="project" value="InterPro"/>
</dbReference>
<feature type="non-terminal residue" evidence="3">
    <location>
        <position position="1"/>
    </location>
</feature>
<dbReference type="InterPro" id="IPR008139">
    <property type="entry name" value="SaposinB_dom"/>
</dbReference>
<dbReference type="AlphaFoldDB" id="A0A7K4JSF1"/>
<evidence type="ECO:0000313" key="4">
    <source>
        <dbReference type="Proteomes" id="UP000531151"/>
    </source>
</evidence>
<evidence type="ECO:0000256" key="1">
    <source>
        <dbReference type="ARBA" id="ARBA00023157"/>
    </source>
</evidence>
<dbReference type="EMBL" id="VWPV01066218">
    <property type="protein sequence ID" value="NWH68271.1"/>
    <property type="molecule type" value="Genomic_DNA"/>
</dbReference>
<feature type="non-terminal residue" evidence="3">
    <location>
        <position position="86"/>
    </location>
</feature>
<name>A0A7K4JSF1_GEOCA</name>
<dbReference type="OrthoDB" id="69496at2759"/>